<dbReference type="Pfam" id="PF00211">
    <property type="entry name" value="Guanylate_cyc"/>
    <property type="match status" value="2"/>
</dbReference>
<dbReference type="EMBL" id="GL349458">
    <property type="protein sequence ID" value="KNC49962.1"/>
    <property type="molecule type" value="Genomic_DNA"/>
</dbReference>
<dbReference type="Proteomes" id="UP000054408">
    <property type="component" value="Unassembled WGS sequence"/>
</dbReference>
<evidence type="ECO:0000256" key="2">
    <source>
        <dbReference type="SAM" id="Phobius"/>
    </source>
</evidence>
<feature type="compositionally biased region" description="Basic residues" evidence="1">
    <location>
        <begin position="354"/>
        <end position="368"/>
    </location>
</feature>
<dbReference type="InterPro" id="IPR035914">
    <property type="entry name" value="Sperma_CUB_dom_sf"/>
</dbReference>
<dbReference type="SUPFAM" id="SSF49899">
    <property type="entry name" value="Concanavalin A-like lectins/glucanases"/>
    <property type="match status" value="1"/>
</dbReference>
<dbReference type="STRING" id="461836.A0A0L0DC98"/>
<keyword evidence="2" id="KW-1133">Transmembrane helix</keyword>
<dbReference type="SUPFAM" id="SSF49854">
    <property type="entry name" value="Spermadhesin, CUB domain"/>
    <property type="match status" value="1"/>
</dbReference>
<evidence type="ECO:0000313" key="4">
    <source>
        <dbReference type="EMBL" id="KNC49962.1"/>
    </source>
</evidence>
<dbReference type="InterPro" id="IPR001054">
    <property type="entry name" value="A/G_cyclase"/>
</dbReference>
<feature type="domain" description="Guanylate cyclase" evidence="3">
    <location>
        <begin position="1"/>
        <end position="92"/>
    </location>
</feature>
<organism evidence="4 5">
    <name type="scientific">Thecamonas trahens ATCC 50062</name>
    <dbReference type="NCBI Taxonomy" id="461836"/>
    <lineage>
        <taxon>Eukaryota</taxon>
        <taxon>Apusozoa</taxon>
        <taxon>Apusomonadida</taxon>
        <taxon>Apusomonadidae</taxon>
        <taxon>Thecamonas</taxon>
    </lineage>
</organism>
<dbReference type="GO" id="GO:0035556">
    <property type="term" value="P:intracellular signal transduction"/>
    <property type="evidence" value="ECO:0007669"/>
    <property type="project" value="InterPro"/>
</dbReference>
<dbReference type="PROSITE" id="PS50125">
    <property type="entry name" value="GUANYLATE_CYCLASE_2"/>
    <property type="match status" value="2"/>
</dbReference>
<feature type="compositionally biased region" description="Low complexity" evidence="1">
    <location>
        <begin position="1259"/>
        <end position="1275"/>
    </location>
</feature>
<feature type="region of interest" description="Disordered" evidence="1">
    <location>
        <begin position="1238"/>
        <end position="1275"/>
    </location>
</feature>
<dbReference type="AlphaFoldDB" id="A0A0L0DC98"/>
<dbReference type="InterPro" id="IPR029787">
    <property type="entry name" value="Nucleotide_cyclase"/>
</dbReference>
<evidence type="ECO:0000313" key="5">
    <source>
        <dbReference type="Proteomes" id="UP000054408"/>
    </source>
</evidence>
<feature type="compositionally biased region" description="Low complexity" evidence="1">
    <location>
        <begin position="267"/>
        <end position="294"/>
    </location>
</feature>
<dbReference type="InterPro" id="IPR050697">
    <property type="entry name" value="Adenylyl/Guanylyl_Cyclase_3/4"/>
</dbReference>
<keyword evidence="2" id="KW-0812">Transmembrane</keyword>
<keyword evidence="5" id="KW-1185">Reference proteome</keyword>
<dbReference type="Gene3D" id="3.30.70.1230">
    <property type="entry name" value="Nucleotide cyclase"/>
    <property type="match status" value="2"/>
</dbReference>
<dbReference type="GeneID" id="25565476"/>
<dbReference type="eggNOG" id="KOG0618">
    <property type="taxonomic scope" value="Eukaryota"/>
</dbReference>
<dbReference type="PANTHER" id="PTHR43081:SF1">
    <property type="entry name" value="ADENYLATE CYCLASE, TERMINAL-DIFFERENTIATION SPECIFIC"/>
    <property type="match status" value="1"/>
</dbReference>
<dbReference type="OrthoDB" id="431034at2759"/>
<dbReference type="InterPro" id="IPR013320">
    <property type="entry name" value="ConA-like_dom_sf"/>
</dbReference>
<dbReference type="GO" id="GO:0009190">
    <property type="term" value="P:cyclic nucleotide biosynthetic process"/>
    <property type="evidence" value="ECO:0007669"/>
    <property type="project" value="InterPro"/>
</dbReference>
<evidence type="ECO:0000256" key="1">
    <source>
        <dbReference type="SAM" id="MobiDB-lite"/>
    </source>
</evidence>
<feature type="region of interest" description="Disordered" evidence="1">
    <location>
        <begin position="205"/>
        <end position="244"/>
    </location>
</feature>
<proteinExistence type="predicted"/>
<name>A0A0L0DC98_THETB</name>
<keyword evidence="2" id="KW-0472">Membrane</keyword>
<evidence type="ECO:0000259" key="3">
    <source>
        <dbReference type="PROSITE" id="PS50125"/>
    </source>
</evidence>
<feature type="domain" description="Guanylate cyclase" evidence="3">
    <location>
        <begin position="1031"/>
        <end position="1084"/>
    </location>
</feature>
<reference evidence="4 5" key="1">
    <citation type="submission" date="2010-05" db="EMBL/GenBank/DDBJ databases">
        <title>The Genome Sequence of Thecamonas trahens ATCC 50062.</title>
        <authorList>
            <consortium name="The Broad Institute Genome Sequencing Platform"/>
            <person name="Russ C."/>
            <person name="Cuomo C."/>
            <person name="Shea T."/>
            <person name="Young S.K."/>
            <person name="Zeng Q."/>
            <person name="Koehrsen M."/>
            <person name="Haas B."/>
            <person name="Borodovsky M."/>
            <person name="Guigo R."/>
            <person name="Alvarado L."/>
            <person name="Berlin A."/>
            <person name="Bochicchio J."/>
            <person name="Borenstein D."/>
            <person name="Chapman S."/>
            <person name="Chen Z."/>
            <person name="Freedman E."/>
            <person name="Gellesch M."/>
            <person name="Goldberg J."/>
            <person name="Griggs A."/>
            <person name="Gujja S."/>
            <person name="Heilman E."/>
            <person name="Heiman D."/>
            <person name="Hepburn T."/>
            <person name="Howarth C."/>
            <person name="Jen D."/>
            <person name="Larson L."/>
            <person name="Mehta T."/>
            <person name="Park D."/>
            <person name="Pearson M."/>
            <person name="Roberts A."/>
            <person name="Saif S."/>
            <person name="Shenoy N."/>
            <person name="Sisk P."/>
            <person name="Stolte C."/>
            <person name="Sykes S."/>
            <person name="Thomson T."/>
            <person name="Walk T."/>
            <person name="White J."/>
            <person name="Yandava C."/>
            <person name="Burger G."/>
            <person name="Gray M.W."/>
            <person name="Holland P.W.H."/>
            <person name="King N."/>
            <person name="Lang F.B.F."/>
            <person name="Roger A.J."/>
            <person name="Ruiz-Trillo I."/>
            <person name="Lander E."/>
            <person name="Nusbaum C."/>
        </authorList>
    </citation>
    <scope>NUCLEOTIDE SEQUENCE [LARGE SCALE GENOMIC DNA]</scope>
    <source>
        <strain evidence="4 5">ATCC 50062</strain>
    </source>
</reference>
<protein>
    <recommendedName>
        <fullName evidence="3">Guanylate cyclase domain-containing protein</fullName>
    </recommendedName>
</protein>
<gene>
    <name evidence="4" type="ORF">AMSG_06273</name>
</gene>
<dbReference type="SUPFAM" id="SSF55073">
    <property type="entry name" value="Nucleotide cyclase"/>
    <property type="match status" value="2"/>
</dbReference>
<dbReference type="RefSeq" id="XP_013757436.1">
    <property type="nucleotide sequence ID" value="XM_013901982.1"/>
</dbReference>
<feature type="transmembrane region" description="Helical" evidence="2">
    <location>
        <begin position="978"/>
        <end position="1006"/>
    </location>
</feature>
<feature type="region of interest" description="Disordered" evidence="1">
    <location>
        <begin position="317"/>
        <end position="376"/>
    </location>
</feature>
<dbReference type="PANTHER" id="PTHR43081">
    <property type="entry name" value="ADENYLATE CYCLASE, TERMINAL-DIFFERENTIATION SPECIFIC-RELATED"/>
    <property type="match status" value="1"/>
</dbReference>
<feature type="region of interest" description="Disordered" evidence="1">
    <location>
        <begin position="265"/>
        <end position="305"/>
    </location>
</feature>
<sequence length="1275" mass="134522">MRTAITATGGYEFKTEGDAFFSPAASAPSSTLMAVAWPNWLVSVLPSGDPAVWNGVRVRMGIHYGQVSSAFDVRAGRTQYFGSMVNLATLVSDTGTGGQIVTSREVIDQLAAARSRLDLDDAHDNAAFAPAEVTVTPLANVAFDGMSASCEVWEIMPTTLANRAYDMGLDRINKIAASATLLDVAPPSPLVLGLPMTSRNAEAEILTESEQPSEAEPQAEQRACSTRGQRRHAPTAHSVMQAAQARSQSISEAYSIPNVSQLTREASLSPSRLSPVVSDSTLSPSRRSPSPTVRMRARDSSRDGNFTLVTAVSDAGLAAPSRPPPLVGNLASSSPDLFPRDNLDAPLSPSSRAASRRHRRRRRRKPSRAPKLTAHPPGIALVIDAHNSEGSLDYPPITAADFLCTYTFDFTHGGIELVFNAFNTEVDYDYMYIYEGTTTPDVSKLVVKLSDMTLEAKVNLDNTALTSRVDVLYYRSASTEFAMRVAGDDIFDQPGNSWEAYRTIAFQATTGYAWYESEAPTGSIDIATDVHLSGAFDSTTDEWSIYLDGVLKDSRIIQESNADFRMSQDDPGLHMGHFRVKWDQTDRVWDVRIWNYSRSAAEIAADVNTALTGCETGLVGLFRLQGSDNSNQAGVGCGGSVAGQCAPCTTCAHPNGMDCAGTCDGNAILDACNVCSGGTTNRQPNADRDDCGVCFGGNADRDDCGGAHFDACGVCGGNATVCYVGCDGVYGSSIHYDCHGVCGGNATIDSCGMCAGGNVSTPLPYNYHLDSCGVCFGQDLTCTTCASGVLDACGVCDGDNSTCVGCDGIRVSDGGALFDLCGVCGGDGSSCIMGCDGVLGSSATYDCTGTCSGTAAIDECNSCTGGTSLIPTANFFRDDCGICFRGNVDRDSCGVCFGGDADRDDCGVCRGHNAAMDDCGACFGSNLAKDDCGTCYGNNTVCAGCDGIPNSGKTLKSCGMCSAADVECPPNTKTTEGGVSIVTVAAMSGALLVLCLVLIAAIVLLYRSRRSASVSAYHAALADKAPQGEIFIVTTDIQDSTALWEANPEQMILVLDKHNEIMRAAIAATGGYEFKTEGDAFFVAYEDVEAMISFTCGVQRALMDVSWPNWLLSLMAEGRPAGLAQPCEIWEMLPADLASRSLCFTDDRMRRIARSATLLPGDVFASVWPDEDATPSDIVAAPALANRMTTKQALSSLGKSTTNTFPMANSLATSSPPNTAADPPSGVALVEALVRHSIEGTSPSERLANSRGRSPSGTRLSRPRSISLRSTEYHN</sequence>
<accession>A0A0L0DC98</accession>
<dbReference type="Gene3D" id="2.60.120.200">
    <property type="match status" value="1"/>
</dbReference>